<organism evidence="1 2">
    <name type="scientific">Dendrobium thyrsiflorum</name>
    <name type="common">Pinecone-like raceme dendrobium</name>
    <name type="synonym">Orchid</name>
    <dbReference type="NCBI Taxonomy" id="117978"/>
    <lineage>
        <taxon>Eukaryota</taxon>
        <taxon>Viridiplantae</taxon>
        <taxon>Streptophyta</taxon>
        <taxon>Embryophyta</taxon>
        <taxon>Tracheophyta</taxon>
        <taxon>Spermatophyta</taxon>
        <taxon>Magnoliopsida</taxon>
        <taxon>Liliopsida</taxon>
        <taxon>Asparagales</taxon>
        <taxon>Orchidaceae</taxon>
        <taxon>Epidendroideae</taxon>
        <taxon>Malaxideae</taxon>
        <taxon>Dendrobiinae</taxon>
        <taxon>Dendrobium</taxon>
    </lineage>
</organism>
<sequence length="101" mass="11227">MELWRLVAVRRNFDAKWGSGGTPASGGSPAELRRQVGVQQNSDVRWWSGLTPASGGGPAELRRRSRKSLLLLLFSSSPLALGPFSRRMRALFIDFSEWHGM</sequence>
<evidence type="ECO:0000313" key="2">
    <source>
        <dbReference type="Proteomes" id="UP001552299"/>
    </source>
</evidence>
<proteinExistence type="predicted"/>
<accession>A0ABD0VWV9</accession>
<reference evidence="1 2" key="1">
    <citation type="journal article" date="2024" name="Plant Biotechnol. J.">
        <title>Dendrobium thyrsiflorum genome and its molecular insights into genes involved in important horticultural traits.</title>
        <authorList>
            <person name="Chen B."/>
            <person name="Wang J.Y."/>
            <person name="Zheng P.J."/>
            <person name="Li K.L."/>
            <person name="Liang Y.M."/>
            <person name="Chen X.F."/>
            <person name="Zhang C."/>
            <person name="Zhao X."/>
            <person name="He X."/>
            <person name="Zhang G.Q."/>
            <person name="Liu Z.J."/>
            <person name="Xu Q."/>
        </authorList>
    </citation>
    <scope>NUCLEOTIDE SEQUENCE [LARGE SCALE GENOMIC DNA]</scope>
    <source>
        <strain evidence="1">GZMU011</strain>
    </source>
</reference>
<keyword evidence="2" id="KW-1185">Reference proteome</keyword>
<dbReference type="EMBL" id="JANQDX010000003">
    <property type="protein sequence ID" value="KAL0926826.1"/>
    <property type="molecule type" value="Genomic_DNA"/>
</dbReference>
<dbReference type="AlphaFoldDB" id="A0ABD0VWV9"/>
<evidence type="ECO:0000313" key="1">
    <source>
        <dbReference type="EMBL" id="KAL0926826.1"/>
    </source>
</evidence>
<name>A0ABD0VWV9_DENTH</name>
<comment type="caution">
    <text evidence="1">The sequence shown here is derived from an EMBL/GenBank/DDBJ whole genome shotgun (WGS) entry which is preliminary data.</text>
</comment>
<protein>
    <submittedName>
        <fullName evidence="1">Uncharacterized protein</fullName>
    </submittedName>
</protein>
<gene>
    <name evidence="1" type="ORF">M5K25_003077</name>
</gene>
<dbReference type="Proteomes" id="UP001552299">
    <property type="component" value="Unassembled WGS sequence"/>
</dbReference>